<dbReference type="EMBL" id="QLUW01000005">
    <property type="protein sequence ID" value="RAP74135.1"/>
    <property type="molecule type" value="Genomic_DNA"/>
</dbReference>
<sequence>MLDYITIGLALLAYIRLEKGASAMFNIRRYSTADHDDIWQLHLLAIPAAGVEPTHQHYHDIFHIEEEYFNNGGDFLIGTGPDGLVVAMGGLKKLDNEAAEIKRLRVHPSYQQRGYGLQMLTRLERRAAELGFRHIYLDALTNQLGAKRLFLNNGYAHRGASVIDGFWINVYEKSLAPEK</sequence>
<accession>A0A328TZW4</accession>
<reference evidence="4 5" key="1">
    <citation type="submission" date="2018-06" db="EMBL/GenBank/DDBJ databases">
        <title>Paenibacillus montanisoli sp. nov., isolated from mountain area soil.</title>
        <authorList>
            <person name="Wu M."/>
        </authorList>
    </citation>
    <scope>NUCLEOTIDE SEQUENCE [LARGE SCALE GENOMIC DNA]</scope>
    <source>
        <strain evidence="4 5">RA17</strain>
    </source>
</reference>
<dbReference type="CDD" id="cd04301">
    <property type="entry name" value="NAT_SF"/>
    <property type="match status" value="1"/>
</dbReference>
<feature type="domain" description="N-acetyltransferase" evidence="3">
    <location>
        <begin position="25"/>
        <end position="177"/>
    </location>
</feature>
<evidence type="ECO:0000259" key="3">
    <source>
        <dbReference type="PROSITE" id="PS51186"/>
    </source>
</evidence>
<keyword evidence="1 4" id="KW-0808">Transferase</keyword>
<dbReference type="PROSITE" id="PS51186">
    <property type="entry name" value="GNAT"/>
    <property type="match status" value="1"/>
</dbReference>
<dbReference type="AlphaFoldDB" id="A0A328TZW4"/>
<dbReference type="Pfam" id="PF00583">
    <property type="entry name" value="Acetyltransf_1"/>
    <property type="match status" value="1"/>
</dbReference>
<organism evidence="4 5">
    <name type="scientific">Paenibacillus montanisoli</name>
    <dbReference type="NCBI Taxonomy" id="2081970"/>
    <lineage>
        <taxon>Bacteria</taxon>
        <taxon>Bacillati</taxon>
        <taxon>Bacillota</taxon>
        <taxon>Bacilli</taxon>
        <taxon>Bacillales</taxon>
        <taxon>Paenibacillaceae</taxon>
        <taxon>Paenibacillus</taxon>
    </lineage>
</organism>
<dbReference type="InterPro" id="IPR050832">
    <property type="entry name" value="Bact_Acetyltransf"/>
</dbReference>
<dbReference type="PANTHER" id="PTHR43877">
    <property type="entry name" value="AMINOALKYLPHOSPHONATE N-ACETYLTRANSFERASE-RELATED-RELATED"/>
    <property type="match status" value="1"/>
</dbReference>
<dbReference type="Gene3D" id="3.40.630.30">
    <property type="match status" value="1"/>
</dbReference>
<dbReference type="OrthoDB" id="9796381at2"/>
<name>A0A328TZW4_9BACL</name>
<evidence type="ECO:0000313" key="5">
    <source>
        <dbReference type="Proteomes" id="UP000249260"/>
    </source>
</evidence>
<keyword evidence="5" id="KW-1185">Reference proteome</keyword>
<evidence type="ECO:0000313" key="4">
    <source>
        <dbReference type="EMBL" id="RAP74135.1"/>
    </source>
</evidence>
<dbReference type="PANTHER" id="PTHR43877:SF5">
    <property type="entry name" value="BLL8307 PROTEIN"/>
    <property type="match status" value="1"/>
</dbReference>
<keyword evidence="2" id="KW-0012">Acyltransferase</keyword>
<comment type="caution">
    <text evidence="4">The sequence shown here is derived from an EMBL/GenBank/DDBJ whole genome shotgun (WGS) entry which is preliminary data.</text>
</comment>
<evidence type="ECO:0000256" key="2">
    <source>
        <dbReference type="ARBA" id="ARBA00023315"/>
    </source>
</evidence>
<dbReference type="InterPro" id="IPR016181">
    <property type="entry name" value="Acyl_CoA_acyltransferase"/>
</dbReference>
<protein>
    <submittedName>
        <fullName evidence="4">GNAT family N-acetyltransferase</fullName>
    </submittedName>
</protein>
<dbReference type="Proteomes" id="UP000249260">
    <property type="component" value="Unassembled WGS sequence"/>
</dbReference>
<proteinExistence type="predicted"/>
<gene>
    <name evidence="4" type="ORF">DL346_24000</name>
</gene>
<dbReference type="InterPro" id="IPR000182">
    <property type="entry name" value="GNAT_dom"/>
</dbReference>
<dbReference type="GO" id="GO:0016747">
    <property type="term" value="F:acyltransferase activity, transferring groups other than amino-acyl groups"/>
    <property type="evidence" value="ECO:0007669"/>
    <property type="project" value="InterPro"/>
</dbReference>
<dbReference type="SUPFAM" id="SSF55729">
    <property type="entry name" value="Acyl-CoA N-acyltransferases (Nat)"/>
    <property type="match status" value="1"/>
</dbReference>
<evidence type="ECO:0000256" key="1">
    <source>
        <dbReference type="ARBA" id="ARBA00022679"/>
    </source>
</evidence>